<reference evidence="3" key="1">
    <citation type="submission" date="2025-08" db="UniProtKB">
        <authorList>
            <consortium name="RefSeq"/>
        </authorList>
    </citation>
    <scope>IDENTIFICATION</scope>
    <source>
        <tissue evidence="3">Liver</tissue>
    </source>
</reference>
<sequence>MRSRRIFFWQLPDSPRSMYSPGRKTHACATATPAGRERKTHPPRCCFAREAQSTKRPDASIGTSSESRGRRRYQQDQTEAPFSRADLRRWLLSGISAYTTAPIIPGRRAGLKREADWTKSGEGEKTRPPAYGRRARFWGGLARHGGADQPESTGWEGGQEPRLRWSAAQGLSKTLRCLVPAPRIAAFRSPVLFFSRVALLEGAASGC</sequence>
<dbReference type="RefSeq" id="XP_025022844.1">
    <property type="nucleotide sequence ID" value="XM_025167076.1"/>
</dbReference>
<feature type="region of interest" description="Disordered" evidence="1">
    <location>
        <begin position="48"/>
        <end position="80"/>
    </location>
</feature>
<evidence type="ECO:0000313" key="2">
    <source>
        <dbReference type="Proteomes" id="UP000695026"/>
    </source>
</evidence>
<dbReference type="Proteomes" id="UP000695026">
    <property type="component" value="Unplaced"/>
</dbReference>
<proteinExistence type="predicted"/>
<dbReference type="AlphaFoldDB" id="A0A9F5IY17"/>
<dbReference type="KEGG" id="pbi:112540708"/>
<feature type="region of interest" description="Disordered" evidence="1">
    <location>
        <begin position="142"/>
        <end position="161"/>
    </location>
</feature>
<dbReference type="GeneID" id="112540708"/>
<name>A0A9F5IY17_PYTBI</name>
<accession>A0A9F5IY17</accession>
<keyword evidence="2" id="KW-1185">Reference proteome</keyword>
<gene>
    <name evidence="3" type="primary">LOC112540708</name>
</gene>
<evidence type="ECO:0000256" key="1">
    <source>
        <dbReference type="SAM" id="MobiDB-lite"/>
    </source>
</evidence>
<evidence type="ECO:0000313" key="3">
    <source>
        <dbReference type="RefSeq" id="XP_025022844.1"/>
    </source>
</evidence>
<protein>
    <submittedName>
        <fullName evidence="3">Uncharacterized protein LOC112540708</fullName>
    </submittedName>
</protein>
<organism evidence="2 3">
    <name type="scientific">Python bivittatus</name>
    <name type="common">Burmese python</name>
    <name type="synonym">Python molurus bivittatus</name>
    <dbReference type="NCBI Taxonomy" id="176946"/>
    <lineage>
        <taxon>Eukaryota</taxon>
        <taxon>Metazoa</taxon>
        <taxon>Chordata</taxon>
        <taxon>Craniata</taxon>
        <taxon>Vertebrata</taxon>
        <taxon>Euteleostomi</taxon>
        <taxon>Lepidosauria</taxon>
        <taxon>Squamata</taxon>
        <taxon>Bifurcata</taxon>
        <taxon>Unidentata</taxon>
        <taxon>Episquamata</taxon>
        <taxon>Toxicofera</taxon>
        <taxon>Serpentes</taxon>
        <taxon>Henophidia</taxon>
        <taxon>Pythonidae</taxon>
        <taxon>Python</taxon>
    </lineage>
</organism>